<organism evidence="1 2">
    <name type="scientific">Guyanagaster necrorhizus</name>
    <dbReference type="NCBI Taxonomy" id="856835"/>
    <lineage>
        <taxon>Eukaryota</taxon>
        <taxon>Fungi</taxon>
        <taxon>Dikarya</taxon>
        <taxon>Basidiomycota</taxon>
        <taxon>Agaricomycotina</taxon>
        <taxon>Agaricomycetes</taxon>
        <taxon>Agaricomycetidae</taxon>
        <taxon>Agaricales</taxon>
        <taxon>Marasmiineae</taxon>
        <taxon>Physalacriaceae</taxon>
        <taxon>Guyanagaster</taxon>
    </lineage>
</organism>
<dbReference type="Proteomes" id="UP000812287">
    <property type="component" value="Unassembled WGS sequence"/>
</dbReference>
<evidence type="ECO:0000313" key="2">
    <source>
        <dbReference type="Proteomes" id="UP000812287"/>
    </source>
</evidence>
<dbReference type="EMBL" id="MU250552">
    <property type="protein sequence ID" value="KAG7442302.1"/>
    <property type="molecule type" value="Genomic_DNA"/>
</dbReference>
<name>A0A9P7VKS1_9AGAR</name>
<keyword evidence="2" id="KW-1185">Reference proteome</keyword>
<dbReference type="GeneID" id="66101782"/>
<sequence length="371" mass="42335">MANSLFNCLPGHPLHLFSTLSTNYGLAYTCEDFYTCLVSAGSLQNLITPGHRLDCIIIERRGPPYSPSDPFLPTLLAALAEHKDIKTLKVVGVRWSDFPYPDLWYASVTEFHNITYLNLTETSLRADEFCCLVRSFPLLQMLDVQCCSIFPGLGMTNQLGPAILYLVLNVKEDSDILDIFTHRYNVCSPVSFDRLYKLEISGKGGRDIGQQISRLVDASWPRELIIDCMDFDLAHAPRIVGLSKTEKLTITIPLNAENGFRRTNDCLRWWTSTLERVPQRNKFAEIRIKIVVDQPSVTHYLSGGIPMPWTHFDEALSDKKFKLKGSFGITFLRQQDTSSTFEIQPYDYWMRLYALAKSFKHHLGSGHQRHM</sequence>
<gene>
    <name evidence="1" type="ORF">BT62DRAFT_1079414</name>
</gene>
<comment type="caution">
    <text evidence="1">The sequence shown here is derived from an EMBL/GenBank/DDBJ whole genome shotgun (WGS) entry which is preliminary data.</text>
</comment>
<proteinExistence type="predicted"/>
<dbReference type="AlphaFoldDB" id="A0A9P7VKS1"/>
<dbReference type="SUPFAM" id="SSF52047">
    <property type="entry name" value="RNI-like"/>
    <property type="match status" value="1"/>
</dbReference>
<accession>A0A9P7VKS1</accession>
<reference evidence="1" key="1">
    <citation type="submission" date="2020-11" db="EMBL/GenBank/DDBJ databases">
        <title>Adaptations for nitrogen fixation in a non-lichenized fungal sporocarp promotes dispersal by wood-feeding termites.</title>
        <authorList>
            <consortium name="DOE Joint Genome Institute"/>
            <person name="Koch R.A."/>
            <person name="Yoon G."/>
            <person name="Arayal U."/>
            <person name="Lail K."/>
            <person name="Amirebrahimi M."/>
            <person name="Labutti K."/>
            <person name="Lipzen A."/>
            <person name="Riley R."/>
            <person name="Barry K."/>
            <person name="Henrissat B."/>
            <person name="Grigoriev I.V."/>
            <person name="Herr J.R."/>
            <person name="Aime M.C."/>
        </authorList>
    </citation>
    <scope>NUCLEOTIDE SEQUENCE</scope>
    <source>
        <strain evidence="1">MCA 3950</strain>
    </source>
</reference>
<protein>
    <recommendedName>
        <fullName evidence="3">F-box protein</fullName>
    </recommendedName>
</protein>
<dbReference type="RefSeq" id="XP_043035802.1">
    <property type="nucleotide sequence ID" value="XM_043179488.1"/>
</dbReference>
<dbReference type="OrthoDB" id="2829125at2759"/>
<evidence type="ECO:0000313" key="1">
    <source>
        <dbReference type="EMBL" id="KAG7442302.1"/>
    </source>
</evidence>
<evidence type="ECO:0008006" key="3">
    <source>
        <dbReference type="Google" id="ProtNLM"/>
    </source>
</evidence>